<dbReference type="GeneID" id="95509398"/>
<dbReference type="Proteomes" id="UP000182375">
    <property type="component" value="Unassembled WGS sequence"/>
</dbReference>
<dbReference type="EMBL" id="FNTD01000003">
    <property type="protein sequence ID" value="SEB30742.1"/>
    <property type="molecule type" value="Genomic_DNA"/>
</dbReference>
<sequence length="74" mass="8010">MLDIPADLMTRTNDELNAWFDGVRRDSPEDVPDAIAALSEVYAPRRAARIQLLDRDCGHTDPGGAGCDLGCVIP</sequence>
<dbReference type="STRING" id="67331.SAMN04490357_0072"/>
<dbReference type="AlphaFoldDB" id="A0A1H4IBU5"/>
<proteinExistence type="predicted"/>
<protein>
    <submittedName>
        <fullName evidence="1">Uncharacterized protein</fullName>
    </submittedName>
</protein>
<name>A0A1H4IBU5_9ACTN</name>
<accession>A0A1H4IBU5</accession>
<dbReference type="RefSeq" id="WP_074989960.1">
    <property type="nucleotide sequence ID" value="NZ_FNTD01000003.1"/>
</dbReference>
<organism evidence="1 2">
    <name type="scientific">Streptomyces misionensis</name>
    <dbReference type="NCBI Taxonomy" id="67331"/>
    <lineage>
        <taxon>Bacteria</taxon>
        <taxon>Bacillati</taxon>
        <taxon>Actinomycetota</taxon>
        <taxon>Actinomycetes</taxon>
        <taxon>Kitasatosporales</taxon>
        <taxon>Streptomycetaceae</taxon>
        <taxon>Streptomyces</taxon>
    </lineage>
</organism>
<evidence type="ECO:0000313" key="1">
    <source>
        <dbReference type="EMBL" id="SEB30742.1"/>
    </source>
</evidence>
<evidence type="ECO:0000313" key="2">
    <source>
        <dbReference type="Proteomes" id="UP000182375"/>
    </source>
</evidence>
<reference evidence="1 2" key="1">
    <citation type="submission" date="2016-10" db="EMBL/GenBank/DDBJ databases">
        <authorList>
            <person name="de Groot N.N."/>
        </authorList>
    </citation>
    <scope>NUCLEOTIDE SEQUENCE [LARGE SCALE GENOMIC DNA]</scope>
    <source>
        <strain evidence="1 2">DSM 40306</strain>
    </source>
</reference>
<gene>
    <name evidence="1" type="ORF">SAMN04490357_0072</name>
</gene>